<dbReference type="GO" id="GO:0003677">
    <property type="term" value="F:DNA binding"/>
    <property type="evidence" value="ECO:0007669"/>
    <property type="project" value="UniProtKB-UniRule"/>
</dbReference>
<proteinExistence type="inferred from homology"/>
<dbReference type="PANTHER" id="PTHR11960">
    <property type="entry name" value="EUKARYOTIC TRANSLATION INITIATION FACTOR 4E RELATED"/>
    <property type="match status" value="1"/>
</dbReference>
<dbReference type="SUPFAM" id="SSF46689">
    <property type="entry name" value="Homeodomain-like"/>
    <property type="match status" value="1"/>
</dbReference>
<keyword evidence="3 4" id="KW-0371">Homeobox</keyword>
<dbReference type="InterPro" id="IPR019770">
    <property type="entry name" value="TIF_eIF_4E_CS"/>
</dbReference>
<dbReference type="GO" id="GO:0005634">
    <property type="term" value="C:nucleus"/>
    <property type="evidence" value="ECO:0007669"/>
    <property type="project" value="UniProtKB-SubCell"/>
</dbReference>
<dbReference type="InterPro" id="IPR001356">
    <property type="entry name" value="HD"/>
</dbReference>
<dbReference type="Proteomes" id="UP000492821">
    <property type="component" value="Unassembled WGS sequence"/>
</dbReference>
<feature type="region of interest" description="Disordered" evidence="6">
    <location>
        <begin position="1"/>
        <end position="23"/>
    </location>
</feature>
<dbReference type="GO" id="GO:0003743">
    <property type="term" value="F:translation initiation factor activity"/>
    <property type="evidence" value="ECO:0007669"/>
    <property type="project" value="UniProtKB-KW"/>
</dbReference>
<dbReference type="InterPro" id="IPR023398">
    <property type="entry name" value="TIF_eIF4e-like"/>
</dbReference>
<feature type="DNA-binding region" description="Homeobox" evidence="3">
    <location>
        <begin position="23"/>
        <end position="82"/>
    </location>
</feature>
<protein>
    <recommendedName>
        <fullName evidence="2">eIF-4F 25 kDa subunit</fullName>
    </recommendedName>
</protein>
<dbReference type="SUPFAM" id="SSF55418">
    <property type="entry name" value="eIF4e-like"/>
    <property type="match status" value="1"/>
</dbReference>
<reference evidence="8" key="1">
    <citation type="journal article" date="2013" name="Genetics">
        <title>The draft genome and transcriptome of Panagrellus redivivus are shaped by the harsh demands of a free-living lifestyle.</title>
        <authorList>
            <person name="Srinivasan J."/>
            <person name="Dillman A.R."/>
            <person name="Macchietto M.G."/>
            <person name="Heikkinen L."/>
            <person name="Lakso M."/>
            <person name="Fracchia K.M."/>
            <person name="Antoshechkin I."/>
            <person name="Mortazavi A."/>
            <person name="Wong G."/>
            <person name="Sternberg P.W."/>
        </authorList>
    </citation>
    <scope>NUCLEOTIDE SEQUENCE [LARGE SCALE GENOMIC DNA]</scope>
    <source>
        <strain evidence="8">MT8872</strain>
    </source>
</reference>
<comment type="similarity">
    <text evidence="5">Belongs to the eukaryotic initiation factor 4E family.</text>
</comment>
<keyword evidence="3 4" id="KW-0539">Nucleus</keyword>
<reference evidence="9" key="2">
    <citation type="submission" date="2020-10" db="UniProtKB">
        <authorList>
            <consortium name="WormBaseParasite"/>
        </authorList>
    </citation>
    <scope>IDENTIFICATION</scope>
</reference>
<dbReference type="InterPro" id="IPR009057">
    <property type="entry name" value="Homeodomain-like_sf"/>
</dbReference>
<dbReference type="SMART" id="SM00389">
    <property type="entry name" value="HOX"/>
    <property type="match status" value="1"/>
</dbReference>
<dbReference type="Gene3D" id="3.30.760.10">
    <property type="entry name" value="RNA Cap, Translation Initiation Factor Eif4e"/>
    <property type="match status" value="1"/>
</dbReference>
<name>A0A7E4W2Z6_PANRE</name>
<dbReference type="AlphaFoldDB" id="A0A7E4W2Z6"/>
<keyword evidence="5" id="KW-0694">RNA-binding</keyword>
<organism evidence="8 9">
    <name type="scientific">Panagrellus redivivus</name>
    <name type="common">Microworm</name>
    <dbReference type="NCBI Taxonomy" id="6233"/>
    <lineage>
        <taxon>Eukaryota</taxon>
        <taxon>Metazoa</taxon>
        <taxon>Ecdysozoa</taxon>
        <taxon>Nematoda</taxon>
        <taxon>Chromadorea</taxon>
        <taxon>Rhabditida</taxon>
        <taxon>Tylenchina</taxon>
        <taxon>Panagrolaimomorpha</taxon>
        <taxon>Panagrolaimoidea</taxon>
        <taxon>Panagrolaimidae</taxon>
        <taxon>Panagrellus</taxon>
    </lineage>
</organism>
<evidence type="ECO:0000256" key="4">
    <source>
        <dbReference type="RuleBase" id="RU000682"/>
    </source>
</evidence>
<dbReference type="Pfam" id="PF00046">
    <property type="entry name" value="Homeodomain"/>
    <property type="match status" value="1"/>
</dbReference>
<comment type="subcellular location">
    <subcellularLocation>
        <location evidence="1 3 4">Nucleus</location>
    </subcellularLocation>
</comment>
<keyword evidence="5" id="KW-0648">Protein biosynthesis</keyword>
<dbReference type="WBParaSite" id="Pan_g6722.t1">
    <property type="protein sequence ID" value="Pan_g6722.t1"/>
    <property type="gene ID" value="Pan_g6722"/>
</dbReference>
<sequence>MSNPPRTKKPRKPSPTSSSVHVEKETRVTFTDYHRRELDRAFAESSTLYGSRSLYISNRVGLTVSQVRAYFKRRRAQTQNRNELNALRTTPSSNYSLSRWQFWRSSANEPNGVVMVRTFDTWENFHSFYHTLTAPTALPWGSDYYLFREGIEPLWEDPSNIKGGRWLTIIERTKRAERLDVCWFELIMALIREEFVEVEDDICGAVVNVRQKGDKVALWTRDGTNDDINITIGHTMRKTFSHGKQKMISVWSRLHRVSEFSDRRLGTRN</sequence>
<evidence type="ECO:0000259" key="7">
    <source>
        <dbReference type="PROSITE" id="PS50071"/>
    </source>
</evidence>
<evidence type="ECO:0000256" key="3">
    <source>
        <dbReference type="PROSITE-ProRule" id="PRU00108"/>
    </source>
</evidence>
<dbReference type="CDD" id="cd00086">
    <property type="entry name" value="homeodomain"/>
    <property type="match status" value="1"/>
</dbReference>
<evidence type="ECO:0000256" key="2">
    <source>
        <dbReference type="ARBA" id="ARBA00032656"/>
    </source>
</evidence>
<accession>A0A7E4W2Z6</accession>
<dbReference type="PANTHER" id="PTHR11960:SF69">
    <property type="entry name" value="EUKARYOTIC TRANSLATION INITIATION FACTOR 4E-3"/>
    <property type="match status" value="1"/>
</dbReference>
<evidence type="ECO:0000313" key="8">
    <source>
        <dbReference type="Proteomes" id="UP000492821"/>
    </source>
</evidence>
<evidence type="ECO:0000256" key="6">
    <source>
        <dbReference type="SAM" id="MobiDB-lite"/>
    </source>
</evidence>
<feature type="domain" description="Homeobox" evidence="7">
    <location>
        <begin position="21"/>
        <end position="81"/>
    </location>
</feature>
<dbReference type="InterPro" id="IPR001040">
    <property type="entry name" value="TIF_eIF_4E"/>
</dbReference>
<dbReference type="PROSITE" id="PS00813">
    <property type="entry name" value="IF4E"/>
    <property type="match status" value="1"/>
</dbReference>
<evidence type="ECO:0000256" key="5">
    <source>
        <dbReference type="RuleBase" id="RU004374"/>
    </source>
</evidence>
<dbReference type="GO" id="GO:0016281">
    <property type="term" value="C:eukaryotic translation initiation factor 4F complex"/>
    <property type="evidence" value="ECO:0007669"/>
    <property type="project" value="TreeGrafter"/>
</dbReference>
<keyword evidence="8" id="KW-1185">Reference proteome</keyword>
<dbReference type="GO" id="GO:0000340">
    <property type="term" value="F:RNA 7-methylguanosine cap binding"/>
    <property type="evidence" value="ECO:0007669"/>
    <property type="project" value="TreeGrafter"/>
</dbReference>
<dbReference type="Gene3D" id="1.10.10.60">
    <property type="entry name" value="Homeodomain-like"/>
    <property type="match status" value="1"/>
</dbReference>
<keyword evidence="5" id="KW-0396">Initiation factor</keyword>
<evidence type="ECO:0000256" key="1">
    <source>
        <dbReference type="ARBA" id="ARBA00004123"/>
    </source>
</evidence>
<dbReference type="PROSITE" id="PS50071">
    <property type="entry name" value="HOMEOBOX_2"/>
    <property type="match status" value="1"/>
</dbReference>
<keyword evidence="3 4" id="KW-0238">DNA-binding</keyword>
<evidence type="ECO:0000313" key="9">
    <source>
        <dbReference type="WBParaSite" id="Pan_g6722.t1"/>
    </source>
</evidence>
<dbReference type="Pfam" id="PF01652">
    <property type="entry name" value="IF4E"/>
    <property type="match status" value="1"/>
</dbReference>
<feature type="compositionally biased region" description="Basic residues" evidence="6">
    <location>
        <begin position="1"/>
        <end position="12"/>
    </location>
</feature>